<evidence type="ECO:0000313" key="4">
    <source>
        <dbReference type="Proteomes" id="UP001500493"/>
    </source>
</evidence>
<dbReference type="PANTHER" id="PTHR34157:SF2">
    <property type="entry name" value="TUZIN"/>
    <property type="match status" value="1"/>
</dbReference>
<comment type="caution">
    <text evidence="2">The sequence shown here is derived from an EMBL/GenBank/DDBJ whole genome shotgun (WGS) entry which is preliminary data.</text>
</comment>
<evidence type="ECO:0000313" key="3">
    <source>
        <dbReference type="Proteomes" id="UP001443563"/>
    </source>
</evidence>
<dbReference type="Proteomes" id="UP001443563">
    <property type="component" value="Unassembled WGS sequence"/>
</dbReference>
<evidence type="ECO:0000313" key="1">
    <source>
        <dbReference type="EMBL" id="KAL0511680.1"/>
    </source>
</evidence>
<name>A0AAW3BHW5_9TRYP</name>
<dbReference type="Proteomes" id="UP001500493">
    <property type="component" value="Unassembled WGS sequence"/>
</dbReference>
<organism evidence="2 4">
    <name type="scientific">Leishmania shawi</name>
    <dbReference type="NCBI Taxonomy" id="5680"/>
    <lineage>
        <taxon>Eukaryota</taxon>
        <taxon>Discoba</taxon>
        <taxon>Euglenozoa</taxon>
        <taxon>Kinetoplastea</taxon>
        <taxon>Metakinetoplastina</taxon>
        <taxon>Trypanosomatida</taxon>
        <taxon>Trypanosomatidae</taxon>
        <taxon>Leishmaniinae</taxon>
        <taxon>Leishmania</taxon>
        <taxon>Leishmania guyanensis species complex</taxon>
    </lineage>
</organism>
<gene>
    <name evidence="1" type="ORF">Q4I29_001332</name>
    <name evidence="2" type="ORF">Q4I32_005663</name>
</gene>
<evidence type="ECO:0000313" key="2">
    <source>
        <dbReference type="EMBL" id="KAL0521700.1"/>
    </source>
</evidence>
<dbReference type="EMBL" id="JBAMZJ010000031">
    <property type="protein sequence ID" value="KAL0521700.1"/>
    <property type="molecule type" value="Genomic_DNA"/>
</dbReference>
<dbReference type="EMBL" id="JBAMZM010000009">
    <property type="protein sequence ID" value="KAL0511680.1"/>
    <property type="molecule type" value="Genomic_DNA"/>
</dbReference>
<feature type="non-terminal residue" evidence="2">
    <location>
        <position position="1"/>
    </location>
</feature>
<sequence>PVTLSEAAPLIQRRGCARGTEGTLRGTVEALGVSKERVSGGMLGLVADALRAANVKGDDRASCSVVKVGEGGALVTAYREAVSLTGDYQARHSLLEVSMRSLTPSKESSPKLDIGWTGPSVCEQALAQVEMLKAPDLV</sequence>
<proteinExistence type="predicted"/>
<dbReference type="AlphaFoldDB" id="A0AAW3BHW5"/>
<dbReference type="PANTHER" id="PTHR34157">
    <property type="entry name" value="TUZIN"/>
    <property type="match status" value="1"/>
</dbReference>
<accession>A0AAW3BHW5</accession>
<reference evidence="2 3" key="1">
    <citation type="submission" date="2024-02" db="EMBL/GenBank/DDBJ databases">
        <title>FIRST GENOME SEQUENCES OF Leishmania (Viannia) shawi, Leishmania (Viannia) lindenbergi AND Leishmania (Viannia) utingensis.</title>
        <authorList>
            <person name="Resadore F."/>
            <person name="Custodio M.G.F."/>
            <person name="Boite M.C."/>
            <person name="Cupolillo E."/>
            <person name="Ferreira G.E.M."/>
        </authorList>
    </citation>
    <scope>NUCLEOTIDE SEQUENCE</scope>
    <source>
        <strain evidence="1 3">MCEB/BR/1984/M8408</strain>
        <strain evidence="2">MHOM/BR/2013/18 LTA MLF</strain>
    </source>
</reference>
<keyword evidence="3" id="KW-1185">Reference proteome</keyword>
<protein>
    <submittedName>
        <fullName evidence="2">Uncharacterized protein</fullName>
    </submittedName>
</protein>